<reference evidence="1 2" key="1">
    <citation type="journal article" date="2018" name="Front. Plant Sci.">
        <title>Red Clover (Trifolium pratense) and Zigzag Clover (T. medium) - A Picture of Genomic Similarities and Differences.</title>
        <authorList>
            <person name="Dluhosova J."/>
            <person name="Istvanek J."/>
            <person name="Nedelnik J."/>
            <person name="Repkova J."/>
        </authorList>
    </citation>
    <scope>NUCLEOTIDE SEQUENCE [LARGE SCALE GENOMIC DNA]</scope>
    <source>
        <strain evidence="2">cv. 10/8</strain>
        <tissue evidence="1">Leaf</tissue>
    </source>
</reference>
<dbReference type="EMBL" id="LXQA011341647">
    <property type="protein sequence ID" value="MCI93881.1"/>
    <property type="molecule type" value="Genomic_DNA"/>
</dbReference>
<dbReference type="AlphaFoldDB" id="A0A392W3W0"/>
<evidence type="ECO:0000313" key="2">
    <source>
        <dbReference type="Proteomes" id="UP000265520"/>
    </source>
</evidence>
<protein>
    <submittedName>
        <fullName evidence="1">Uncharacterized protein</fullName>
    </submittedName>
</protein>
<sequence length="64" mass="6629">MAVLDLGGFISNASRINQFLHHAARDANKEGGMQTTIAVGLLTSLGGDLISLDERANSCPATST</sequence>
<comment type="caution">
    <text evidence="1">The sequence shown here is derived from an EMBL/GenBank/DDBJ whole genome shotgun (WGS) entry which is preliminary data.</text>
</comment>
<evidence type="ECO:0000313" key="1">
    <source>
        <dbReference type="EMBL" id="MCI93881.1"/>
    </source>
</evidence>
<dbReference type="Proteomes" id="UP000265520">
    <property type="component" value="Unassembled WGS sequence"/>
</dbReference>
<name>A0A392W3W0_9FABA</name>
<proteinExistence type="predicted"/>
<accession>A0A392W3W0</accession>
<organism evidence="1 2">
    <name type="scientific">Trifolium medium</name>
    <dbReference type="NCBI Taxonomy" id="97028"/>
    <lineage>
        <taxon>Eukaryota</taxon>
        <taxon>Viridiplantae</taxon>
        <taxon>Streptophyta</taxon>
        <taxon>Embryophyta</taxon>
        <taxon>Tracheophyta</taxon>
        <taxon>Spermatophyta</taxon>
        <taxon>Magnoliopsida</taxon>
        <taxon>eudicotyledons</taxon>
        <taxon>Gunneridae</taxon>
        <taxon>Pentapetalae</taxon>
        <taxon>rosids</taxon>
        <taxon>fabids</taxon>
        <taxon>Fabales</taxon>
        <taxon>Fabaceae</taxon>
        <taxon>Papilionoideae</taxon>
        <taxon>50 kb inversion clade</taxon>
        <taxon>NPAAA clade</taxon>
        <taxon>Hologalegina</taxon>
        <taxon>IRL clade</taxon>
        <taxon>Trifolieae</taxon>
        <taxon>Trifolium</taxon>
    </lineage>
</organism>
<keyword evidence="2" id="KW-1185">Reference proteome</keyword>